<feature type="non-terminal residue" evidence="9">
    <location>
        <position position="358"/>
    </location>
</feature>
<dbReference type="EMBL" id="CAJVPS010002165">
    <property type="protein sequence ID" value="CAG8561719.1"/>
    <property type="molecule type" value="Genomic_DNA"/>
</dbReference>
<dbReference type="Gene3D" id="3.30.60.20">
    <property type="match status" value="1"/>
</dbReference>
<evidence type="ECO:0000313" key="9">
    <source>
        <dbReference type="EMBL" id="CAG8561719.1"/>
    </source>
</evidence>
<dbReference type="SMART" id="SM00109">
    <property type="entry name" value="C1"/>
    <property type="match status" value="1"/>
</dbReference>
<dbReference type="GO" id="GO:0030833">
    <property type="term" value="P:regulation of actin filament polymerization"/>
    <property type="evidence" value="ECO:0007669"/>
    <property type="project" value="TreeGrafter"/>
</dbReference>
<feature type="coiled-coil region" evidence="6">
    <location>
        <begin position="72"/>
        <end position="99"/>
    </location>
</feature>
<dbReference type="PRINTS" id="PR00008">
    <property type="entry name" value="DAGPEDOMAIN"/>
</dbReference>
<dbReference type="PANTHER" id="PTHR15735">
    <property type="entry name" value="FCH AND DOUBLE SH3 DOMAINS PROTEIN"/>
    <property type="match status" value="1"/>
</dbReference>
<dbReference type="InterPro" id="IPR046349">
    <property type="entry name" value="C1-like_sf"/>
</dbReference>
<dbReference type="InterPro" id="IPR020454">
    <property type="entry name" value="DAG/PE-bd"/>
</dbReference>
<dbReference type="PROSITE" id="PS50081">
    <property type="entry name" value="ZF_DAG_PE_2"/>
    <property type="match status" value="1"/>
</dbReference>
<dbReference type="OrthoDB" id="8783038at2759"/>
<feature type="domain" description="SH3" evidence="7">
    <location>
        <begin position="237"/>
        <end position="297"/>
    </location>
</feature>
<dbReference type="InterPro" id="IPR027267">
    <property type="entry name" value="AH/BAR_dom_sf"/>
</dbReference>
<gene>
    <name evidence="9" type="ORF">ALEPTO_LOCUS6383</name>
</gene>
<dbReference type="PRINTS" id="PR00452">
    <property type="entry name" value="SH3DOMAIN"/>
</dbReference>
<dbReference type="SMART" id="SM00326">
    <property type="entry name" value="SH3"/>
    <property type="match status" value="2"/>
</dbReference>
<proteinExistence type="predicted"/>
<evidence type="ECO:0000259" key="8">
    <source>
        <dbReference type="PROSITE" id="PS50081"/>
    </source>
</evidence>
<accession>A0A9N9BF62</accession>
<protein>
    <submittedName>
        <fullName evidence="9">2807_t:CDS:1</fullName>
    </submittedName>
</protein>
<dbReference type="PROSITE" id="PS00479">
    <property type="entry name" value="ZF_DAG_PE_1"/>
    <property type="match status" value="1"/>
</dbReference>
<dbReference type="Proteomes" id="UP000789508">
    <property type="component" value="Unassembled WGS sequence"/>
</dbReference>
<keyword evidence="1 5" id="KW-0728">SH3 domain</keyword>
<evidence type="ECO:0000313" key="10">
    <source>
        <dbReference type="Proteomes" id="UP000789508"/>
    </source>
</evidence>
<dbReference type="Pfam" id="PF00130">
    <property type="entry name" value="C1_1"/>
    <property type="match status" value="1"/>
</dbReference>
<dbReference type="SUPFAM" id="SSF103657">
    <property type="entry name" value="BAR/IMD domain-like"/>
    <property type="match status" value="1"/>
</dbReference>
<keyword evidence="2" id="KW-0479">Metal-binding</keyword>
<dbReference type="PANTHER" id="PTHR15735:SF21">
    <property type="entry name" value="PROTEIN NERVOUS WRECK"/>
    <property type="match status" value="1"/>
</dbReference>
<dbReference type="SUPFAM" id="SSF50044">
    <property type="entry name" value="SH3-domain"/>
    <property type="match status" value="2"/>
</dbReference>
<sequence>LTVLSKTEIHYNVILEALQKVDAEADSQLFIKYNKKEWNEPPDFLFEPSQAWEDNEELANDENAQVYLSNKLVKAKQKLSDLSSEIEAKKKDISGMENLVNAYSKNPSLGDADVVNENLLETLRKVTSLETMKTYYQTEVNSIITVIGDISPEQQPHEFKNAAFTIPTNCDLCQTSIWGIAKQGLMCKECGYNCHAKCEMKVPPNCTRKKGIINRGLVTSIAFSNPTSPWGTLSNQEDYQRATALYDYEAGGPSELSMRAGDTMLVLEPDDGSGWVQVLIDENSGLVPASYIEIENHKSGDYVRVLYNYDAQTAEELTIHENEIILVTNRNIGDGWWEGMIDNQIGQFPAAYVEEYTG</sequence>
<dbReference type="InterPro" id="IPR002219">
    <property type="entry name" value="PKC_DAG/PE"/>
</dbReference>
<organism evidence="9 10">
    <name type="scientific">Ambispora leptoticha</name>
    <dbReference type="NCBI Taxonomy" id="144679"/>
    <lineage>
        <taxon>Eukaryota</taxon>
        <taxon>Fungi</taxon>
        <taxon>Fungi incertae sedis</taxon>
        <taxon>Mucoromycota</taxon>
        <taxon>Glomeromycotina</taxon>
        <taxon>Glomeromycetes</taxon>
        <taxon>Archaeosporales</taxon>
        <taxon>Ambisporaceae</taxon>
        <taxon>Ambispora</taxon>
    </lineage>
</organism>
<dbReference type="Pfam" id="PF00018">
    <property type="entry name" value="SH3_1"/>
    <property type="match status" value="2"/>
</dbReference>
<dbReference type="SUPFAM" id="SSF57889">
    <property type="entry name" value="Cysteine-rich domain"/>
    <property type="match status" value="1"/>
</dbReference>
<dbReference type="CDD" id="cd20824">
    <property type="entry name" value="C1_SpBZZ1-like"/>
    <property type="match status" value="1"/>
</dbReference>
<dbReference type="InterPro" id="IPR036028">
    <property type="entry name" value="SH3-like_dom_sf"/>
</dbReference>
<evidence type="ECO:0000256" key="4">
    <source>
        <dbReference type="ARBA" id="ARBA00023054"/>
    </source>
</evidence>
<dbReference type="Gene3D" id="2.30.30.40">
    <property type="entry name" value="SH3 Domains"/>
    <property type="match status" value="2"/>
</dbReference>
<dbReference type="PROSITE" id="PS50002">
    <property type="entry name" value="SH3"/>
    <property type="match status" value="2"/>
</dbReference>
<evidence type="ECO:0000256" key="3">
    <source>
        <dbReference type="ARBA" id="ARBA00022833"/>
    </source>
</evidence>
<dbReference type="InterPro" id="IPR001452">
    <property type="entry name" value="SH3_domain"/>
</dbReference>
<evidence type="ECO:0000256" key="5">
    <source>
        <dbReference type="PROSITE-ProRule" id="PRU00192"/>
    </source>
</evidence>
<dbReference type="AlphaFoldDB" id="A0A9N9BF62"/>
<evidence type="ECO:0000256" key="1">
    <source>
        <dbReference type="ARBA" id="ARBA00022443"/>
    </source>
</evidence>
<keyword evidence="4 6" id="KW-0175">Coiled coil</keyword>
<dbReference type="CDD" id="cd11912">
    <property type="entry name" value="SH3_Bzz1_1"/>
    <property type="match status" value="1"/>
</dbReference>
<reference evidence="9" key="1">
    <citation type="submission" date="2021-06" db="EMBL/GenBank/DDBJ databases">
        <authorList>
            <person name="Kallberg Y."/>
            <person name="Tangrot J."/>
            <person name="Rosling A."/>
        </authorList>
    </citation>
    <scope>NUCLEOTIDE SEQUENCE</scope>
    <source>
        <strain evidence="9">FL130A</strain>
    </source>
</reference>
<comment type="caution">
    <text evidence="9">The sequence shown here is derived from an EMBL/GenBank/DDBJ whole genome shotgun (WGS) entry which is preliminary data.</text>
</comment>
<dbReference type="Gene3D" id="6.10.140.470">
    <property type="match status" value="1"/>
</dbReference>
<evidence type="ECO:0000256" key="6">
    <source>
        <dbReference type="SAM" id="Coils"/>
    </source>
</evidence>
<dbReference type="InterPro" id="IPR057870">
    <property type="entry name" value="HR1_TOCA"/>
</dbReference>
<feature type="domain" description="SH3" evidence="7">
    <location>
        <begin position="298"/>
        <end position="358"/>
    </location>
</feature>
<name>A0A9N9BF62_9GLOM</name>
<evidence type="ECO:0000259" key="7">
    <source>
        <dbReference type="PROSITE" id="PS50002"/>
    </source>
</evidence>
<keyword evidence="10" id="KW-1185">Reference proteome</keyword>
<dbReference type="InterPro" id="IPR035459">
    <property type="entry name" value="Bzz1_SH3_1"/>
</dbReference>
<dbReference type="GO" id="GO:0046872">
    <property type="term" value="F:metal ion binding"/>
    <property type="evidence" value="ECO:0007669"/>
    <property type="project" value="UniProtKB-KW"/>
</dbReference>
<dbReference type="Pfam" id="PF25610">
    <property type="entry name" value="HR1_TOCA"/>
    <property type="match status" value="1"/>
</dbReference>
<evidence type="ECO:0000256" key="2">
    <source>
        <dbReference type="ARBA" id="ARBA00022723"/>
    </source>
</evidence>
<feature type="domain" description="Phorbol-ester/DAG-type" evidence="8">
    <location>
        <begin position="156"/>
        <end position="206"/>
    </location>
</feature>
<keyword evidence="3" id="KW-0862">Zinc</keyword>